<dbReference type="AlphaFoldDB" id="A0A6G1EUX3"/>
<gene>
    <name evidence="2" type="ORF">E2562_003223</name>
</gene>
<proteinExistence type="predicted"/>
<keyword evidence="3" id="KW-1185">Reference proteome</keyword>
<dbReference type="EMBL" id="SPHZ02000002">
    <property type="protein sequence ID" value="KAF0928405.1"/>
    <property type="molecule type" value="Genomic_DNA"/>
</dbReference>
<feature type="compositionally biased region" description="Polar residues" evidence="1">
    <location>
        <begin position="48"/>
        <end position="62"/>
    </location>
</feature>
<feature type="region of interest" description="Disordered" evidence="1">
    <location>
        <begin position="43"/>
        <end position="62"/>
    </location>
</feature>
<reference evidence="2 3" key="1">
    <citation type="submission" date="2019-11" db="EMBL/GenBank/DDBJ databases">
        <title>Whole genome sequence of Oryza granulata.</title>
        <authorList>
            <person name="Li W."/>
        </authorList>
    </citation>
    <scope>NUCLEOTIDE SEQUENCE [LARGE SCALE GENOMIC DNA]</scope>
    <source>
        <strain evidence="3">cv. Menghai</strain>
        <tissue evidence="2">Leaf</tissue>
    </source>
</reference>
<name>A0A6G1EUX3_9ORYZ</name>
<organism evidence="2 3">
    <name type="scientific">Oryza meyeriana var. granulata</name>
    <dbReference type="NCBI Taxonomy" id="110450"/>
    <lineage>
        <taxon>Eukaryota</taxon>
        <taxon>Viridiplantae</taxon>
        <taxon>Streptophyta</taxon>
        <taxon>Embryophyta</taxon>
        <taxon>Tracheophyta</taxon>
        <taxon>Spermatophyta</taxon>
        <taxon>Magnoliopsida</taxon>
        <taxon>Liliopsida</taxon>
        <taxon>Poales</taxon>
        <taxon>Poaceae</taxon>
        <taxon>BOP clade</taxon>
        <taxon>Oryzoideae</taxon>
        <taxon>Oryzeae</taxon>
        <taxon>Oryzinae</taxon>
        <taxon>Oryza</taxon>
        <taxon>Oryza meyeriana</taxon>
    </lineage>
</organism>
<evidence type="ECO:0000256" key="1">
    <source>
        <dbReference type="SAM" id="MobiDB-lite"/>
    </source>
</evidence>
<evidence type="ECO:0000313" key="2">
    <source>
        <dbReference type="EMBL" id="KAF0928405.1"/>
    </source>
</evidence>
<dbReference type="Proteomes" id="UP000479710">
    <property type="component" value="Unassembled WGS sequence"/>
</dbReference>
<comment type="caution">
    <text evidence="2">The sequence shown here is derived from an EMBL/GenBank/DDBJ whole genome shotgun (WGS) entry which is preliminary data.</text>
</comment>
<sequence>MDSLLSSSTEGCKGNNNFFQEHHTVLARVEAGYRHTPHAWHFAYRPPSHSQQQPPMNTYSSN</sequence>
<accession>A0A6G1EUX3</accession>
<protein>
    <submittedName>
        <fullName evidence="2">Uncharacterized protein</fullName>
    </submittedName>
</protein>
<evidence type="ECO:0000313" key="3">
    <source>
        <dbReference type="Proteomes" id="UP000479710"/>
    </source>
</evidence>